<keyword evidence="2 3" id="KW-0186">Copper</keyword>
<dbReference type="RefSeq" id="WP_084523089.1">
    <property type="nucleotide sequence ID" value="NZ_FQUZ01000019.1"/>
</dbReference>
<dbReference type="Pfam" id="PF02630">
    <property type="entry name" value="SCO1-SenC"/>
    <property type="match status" value="1"/>
</dbReference>
<name>A0A1M5B011_9BURK</name>
<protein>
    <submittedName>
        <fullName evidence="6">Protein SCO1/2</fullName>
    </submittedName>
</protein>
<dbReference type="InterPro" id="IPR006311">
    <property type="entry name" value="TAT_signal"/>
</dbReference>
<dbReference type="Proteomes" id="UP000184327">
    <property type="component" value="Unassembled WGS sequence"/>
</dbReference>
<dbReference type="PROSITE" id="PS51352">
    <property type="entry name" value="THIOREDOXIN_2"/>
    <property type="match status" value="1"/>
</dbReference>
<proteinExistence type="inferred from homology"/>
<dbReference type="OrthoDB" id="9790194at2"/>
<keyword evidence="7" id="KW-1185">Reference proteome</keyword>
<dbReference type="InterPro" id="IPR036249">
    <property type="entry name" value="Thioredoxin-like_sf"/>
</dbReference>
<keyword evidence="3" id="KW-0479">Metal-binding</keyword>
<dbReference type="EMBL" id="FQUZ01000019">
    <property type="protein sequence ID" value="SHF35657.1"/>
    <property type="molecule type" value="Genomic_DNA"/>
</dbReference>
<dbReference type="SUPFAM" id="SSF52833">
    <property type="entry name" value="Thioredoxin-like"/>
    <property type="match status" value="1"/>
</dbReference>
<dbReference type="CDD" id="cd02968">
    <property type="entry name" value="SCO"/>
    <property type="match status" value="1"/>
</dbReference>
<evidence type="ECO:0000313" key="6">
    <source>
        <dbReference type="EMBL" id="SHF35657.1"/>
    </source>
</evidence>
<dbReference type="AlphaFoldDB" id="A0A1M5B011"/>
<dbReference type="STRING" id="1122156.SAMN02745117_01790"/>
<feature type="binding site" evidence="3">
    <location>
        <position position="89"/>
    </location>
    <ligand>
        <name>Cu cation</name>
        <dbReference type="ChEBI" id="CHEBI:23378"/>
    </ligand>
</feature>
<dbReference type="Gene3D" id="3.40.30.10">
    <property type="entry name" value="Glutaredoxin"/>
    <property type="match status" value="1"/>
</dbReference>
<dbReference type="GO" id="GO:0046872">
    <property type="term" value="F:metal ion binding"/>
    <property type="evidence" value="ECO:0007669"/>
    <property type="project" value="UniProtKB-KW"/>
</dbReference>
<organism evidence="6 7">
    <name type="scientific">Lampropedia hyalina DSM 16112</name>
    <dbReference type="NCBI Taxonomy" id="1122156"/>
    <lineage>
        <taxon>Bacteria</taxon>
        <taxon>Pseudomonadati</taxon>
        <taxon>Pseudomonadota</taxon>
        <taxon>Betaproteobacteria</taxon>
        <taxon>Burkholderiales</taxon>
        <taxon>Comamonadaceae</taxon>
        <taxon>Lampropedia</taxon>
    </lineage>
</organism>
<feature type="disulfide bond" description="Redox-active" evidence="4">
    <location>
        <begin position="89"/>
        <end position="93"/>
    </location>
</feature>
<evidence type="ECO:0000256" key="1">
    <source>
        <dbReference type="ARBA" id="ARBA00010996"/>
    </source>
</evidence>
<comment type="similarity">
    <text evidence="1">Belongs to the SCO1/2 family.</text>
</comment>
<feature type="domain" description="Thioredoxin" evidence="5">
    <location>
        <begin position="37"/>
        <end position="213"/>
    </location>
</feature>
<feature type="binding site" evidence="3">
    <location>
        <position position="93"/>
    </location>
    <ligand>
        <name>Cu cation</name>
        <dbReference type="ChEBI" id="CHEBI:23378"/>
    </ligand>
</feature>
<gene>
    <name evidence="6" type="ORF">SAMN02745117_01790</name>
</gene>
<evidence type="ECO:0000256" key="4">
    <source>
        <dbReference type="PIRSR" id="PIRSR603782-2"/>
    </source>
</evidence>
<dbReference type="PANTHER" id="PTHR12151">
    <property type="entry name" value="ELECTRON TRANSPORT PROTIN SCO1/SENC FAMILY MEMBER"/>
    <property type="match status" value="1"/>
</dbReference>
<evidence type="ECO:0000256" key="3">
    <source>
        <dbReference type="PIRSR" id="PIRSR603782-1"/>
    </source>
</evidence>
<feature type="binding site" evidence="3">
    <location>
        <position position="178"/>
    </location>
    <ligand>
        <name>Cu cation</name>
        <dbReference type="ChEBI" id="CHEBI:23378"/>
    </ligand>
</feature>
<evidence type="ECO:0000256" key="2">
    <source>
        <dbReference type="ARBA" id="ARBA00023008"/>
    </source>
</evidence>
<dbReference type="PANTHER" id="PTHR12151:SF25">
    <property type="entry name" value="LINALOOL DEHYDRATASE_ISOMERASE DOMAIN-CONTAINING PROTEIN"/>
    <property type="match status" value="1"/>
</dbReference>
<dbReference type="FunFam" id="3.40.30.10:FF:000013">
    <property type="entry name" value="Blast:Protein SCO1 homolog, mitochondrial"/>
    <property type="match status" value="1"/>
</dbReference>
<evidence type="ECO:0000313" key="7">
    <source>
        <dbReference type="Proteomes" id="UP000184327"/>
    </source>
</evidence>
<dbReference type="PROSITE" id="PS51318">
    <property type="entry name" value="TAT"/>
    <property type="match status" value="1"/>
</dbReference>
<dbReference type="InterPro" id="IPR013766">
    <property type="entry name" value="Thioredoxin_domain"/>
</dbReference>
<accession>A0A1M5B011</accession>
<dbReference type="InterPro" id="IPR003782">
    <property type="entry name" value="SCO1/SenC"/>
</dbReference>
<keyword evidence="4" id="KW-1015">Disulfide bond</keyword>
<sequence>MQAGSPVSSSHTVTRRAVLGFTTALALGLAACGKSDATASKAAPSFNAVDLSGVSYAQNWAMPDADGVRRTMKDFEGKVVHIFFGFAQCPDICPTTLLEMAEVKQALGADGDRLQVLFVTVDPERDTPEIMRAYVTAFDPSFKALVGTPEEVATMARDFKVYYKKVPGSTPDSYTIDHSAGSYLYDPSGKLRLYVKYGTPADQITQDIQALLKSS</sequence>
<evidence type="ECO:0000259" key="5">
    <source>
        <dbReference type="PROSITE" id="PS51352"/>
    </source>
</evidence>
<reference evidence="6 7" key="1">
    <citation type="submission" date="2016-11" db="EMBL/GenBank/DDBJ databases">
        <authorList>
            <person name="Jaros S."/>
            <person name="Januszkiewicz K."/>
            <person name="Wedrychowicz H."/>
        </authorList>
    </citation>
    <scope>NUCLEOTIDE SEQUENCE [LARGE SCALE GENOMIC DNA]</scope>
    <source>
        <strain evidence="6 7">DSM 16112</strain>
    </source>
</reference>